<evidence type="ECO:0000313" key="1">
    <source>
        <dbReference type="EMBL" id="MDA7417401.1"/>
    </source>
</evidence>
<comment type="caution">
    <text evidence="1">The sequence shown here is derived from an EMBL/GenBank/DDBJ whole genome shotgun (WGS) entry which is preliminary data.</text>
</comment>
<name>A0AAE3NAN8_9BURK</name>
<evidence type="ECO:0000313" key="2">
    <source>
        <dbReference type="Proteomes" id="UP001212602"/>
    </source>
</evidence>
<dbReference type="AlphaFoldDB" id="A0AAE3NAN8"/>
<accession>A0AAE3NAN8</accession>
<gene>
    <name evidence="1" type="ORF">PGB34_13610</name>
</gene>
<organism evidence="1 2">
    <name type="scientific">Xenophilus arseniciresistens</name>
    <dbReference type="NCBI Taxonomy" id="1283306"/>
    <lineage>
        <taxon>Bacteria</taxon>
        <taxon>Pseudomonadati</taxon>
        <taxon>Pseudomonadota</taxon>
        <taxon>Betaproteobacteria</taxon>
        <taxon>Burkholderiales</taxon>
        <taxon>Comamonadaceae</taxon>
        <taxon>Xenophilus</taxon>
    </lineage>
</organism>
<dbReference type="RefSeq" id="WP_271428631.1">
    <property type="nucleotide sequence ID" value="NZ_JAQIPB010000006.1"/>
</dbReference>
<reference evidence="1" key="1">
    <citation type="submission" date="2023-01" db="EMBL/GenBank/DDBJ databases">
        <title>Xenophilus mangrovi sp. nov., isolated from soil of Mangrove nature reserve.</title>
        <authorList>
            <person name="Xu S."/>
            <person name="Liu Z."/>
            <person name="Xu Y."/>
        </authorList>
    </citation>
    <scope>NUCLEOTIDE SEQUENCE</scope>
    <source>
        <strain evidence="1">YW8</strain>
    </source>
</reference>
<dbReference type="EMBL" id="JAQIPB010000006">
    <property type="protein sequence ID" value="MDA7417401.1"/>
    <property type="molecule type" value="Genomic_DNA"/>
</dbReference>
<sequence length="85" mass="9124">MNAAVAARDRSYFEGAMARTVDLAERWGFKSRANPALAPYEACTLAVSDLVAVGLCQLTPQADGCTPMLASGFERNRQACRDAAR</sequence>
<proteinExistence type="predicted"/>
<protein>
    <submittedName>
        <fullName evidence="1">Uncharacterized protein</fullName>
    </submittedName>
</protein>
<dbReference type="Proteomes" id="UP001212602">
    <property type="component" value="Unassembled WGS sequence"/>
</dbReference>
<keyword evidence="2" id="KW-1185">Reference proteome</keyword>